<gene>
    <name evidence="1" type="ORF">TNO010_110017</name>
</gene>
<dbReference type="EMBL" id="OENE01000003">
    <property type="protein sequence ID" value="SOS58044.1"/>
    <property type="molecule type" value="Genomic_DNA"/>
</dbReference>
<name>A0A2I2LEN2_9FLAO</name>
<dbReference type="Proteomes" id="UP000490060">
    <property type="component" value="Unassembled WGS sequence"/>
</dbReference>
<dbReference type="AlphaFoldDB" id="A0A2I2LEN2"/>
<organism evidence="1 2">
    <name type="scientific">Tenacibaculum finnmarkense genomovar ulcerans</name>
    <dbReference type="NCBI Taxonomy" id="2781388"/>
    <lineage>
        <taxon>Bacteria</taxon>
        <taxon>Pseudomonadati</taxon>
        <taxon>Bacteroidota</taxon>
        <taxon>Flavobacteriia</taxon>
        <taxon>Flavobacteriales</taxon>
        <taxon>Flavobacteriaceae</taxon>
        <taxon>Tenacibaculum</taxon>
        <taxon>Tenacibaculum finnmarkense</taxon>
    </lineage>
</organism>
<dbReference type="RefSeq" id="WP_172504693.1">
    <property type="nucleotide sequence ID" value="NZ_OENE01000003.1"/>
</dbReference>
<proteinExistence type="predicted"/>
<sequence length="363" mass="43742">MNKEKESEKLYYYGKDNYQKIKETAEKKVIEWKWSKGSLTNFEPFYNEEKKYPKSKKLKTAPQDKNYHTQYGVDSLGNIIVERDFNSIDFYETFYQIEVNKIISFHYSYGKDKEIINSQIFFFEDRKIKKISSSATYAIANTIYIYKNNLLVEKEEERYERETKETSNRIFYYEYDEFNILNGIRSGNYYRYQRKIAVSFSKLKQEVEKRIISLLKQHINECKPVEKIFTIYLSYDCQNYFPPSISYGTEDELNNWLKKKDSQDYIWNCAEYKYSYDDIGYNKQDEQLFQQINQEVLINEKNNIAVKTILNIAIELKNSLSKLDLNITDDFVIVACDYEQMDLKKNFKKINPEKFSEFKEYLP</sequence>
<protein>
    <submittedName>
        <fullName evidence="1">Uncharacterized protein</fullName>
    </submittedName>
</protein>
<evidence type="ECO:0000313" key="2">
    <source>
        <dbReference type="Proteomes" id="UP000490060"/>
    </source>
</evidence>
<evidence type="ECO:0000313" key="1">
    <source>
        <dbReference type="EMBL" id="SOS58044.1"/>
    </source>
</evidence>
<reference evidence="1 2" key="1">
    <citation type="submission" date="2017-11" db="EMBL/GenBank/DDBJ databases">
        <authorList>
            <person name="Duchaud E."/>
        </authorList>
    </citation>
    <scope>NUCLEOTIDE SEQUENCE [LARGE SCALE GENOMIC DNA]</scope>
    <source>
        <strain evidence="1 2">TNO010</strain>
    </source>
</reference>
<accession>A0A2I2LEN2</accession>